<dbReference type="AlphaFoldDB" id="A0A9X1LA92"/>
<keyword evidence="1" id="KW-1133">Transmembrane helix</keyword>
<keyword evidence="1" id="KW-0472">Membrane</keyword>
<name>A0A9X1LA92_9PROT</name>
<dbReference type="Proteomes" id="UP001139311">
    <property type="component" value="Unassembled WGS sequence"/>
</dbReference>
<evidence type="ECO:0000313" key="4">
    <source>
        <dbReference type="Proteomes" id="UP001139311"/>
    </source>
</evidence>
<feature type="transmembrane region" description="Helical" evidence="1">
    <location>
        <begin position="25"/>
        <end position="45"/>
    </location>
</feature>
<evidence type="ECO:0000256" key="1">
    <source>
        <dbReference type="SAM" id="Phobius"/>
    </source>
</evidence>
<dbReference type="Pfam" id="PF07811">
    <property type="entry name" value="TadE"/>
    <property type="match status" value="1"/>
</dbReference>
<protein>
    <submittedName>
        <fullName evidence="3">Pilus assembly protein</fullName>
    </submittedName>
</protein>
<keyword evidence="4" id="KW-1185">Reference proteome</keyword>
<dbReference type="EMBL" id="JAJAQI010000052">
    <property type="protein sequence ID" value="MCB4824756.1"/>
    <property type="molecule type" value="Genomic_DNA"/>
</dbReference>
<keyword evidence="1" id="KW-0812">Transmembrane</keyword>
<proteinExistence type="predicted"/>
<dbReference type="RefSeq" id="WP_226613211.1">
    <property type="nucleotide sequence ID" value="NZ_JAJAQI010000052.1"/>
</dbReference>
<organism evidence="3 4">
    <name type="scientific">Roseicella aerolata</name>
    <dbReference type="NCBI Taxonomy" id="2883479"/>
    <lineage>
        <taxon>Bacteria</taxon>
        <taxon>Pseudomonadati</taxon>
        <taxon>Pseudomonadota</taxon>
        <taxon>Alphaproteobacteria</taxon>
        <taxon>Acetobacterales</taxon>
        <taxon>Roseomonadaceae</taxon>
        <taxon>Roseicella</taxon>
    </lineage>
</organism>
<dbReference type="InterPro" id="IPR012495">
    <property type="entry name" value="TadE-like_dom"/>
</dbReference>
<reference evidence="3" key="1">
    <citation type="submission" date="2021-10" db="EMBL/GenBank/DDBJ databases">
        <title>Roseicella aerolatum sp. nov., isolated from aerosols of e-waste dismantling site.</title>
        <authorList>
            <person name="Qin T."/>
        </authorList>
    </citation>
    <scope>NUCLEOTIDE SEQUENCE</scope>
    <source>
        <strain evidence="3">GB24</strain>
    </source>
</reference>
<gene>
    <name evidence="3" type="ORF">LHA35_23785</name>
</gene>
<evidence type="ECO:0000313" key="3">
    <source>
        <dbReference type="EMBL" id="MCB4824756.1"/>
    </source>
</evidence>
<feature type="domain" description="TadE-like" evidence="2">
    <location>
        <begin position="21"/>
        <end position="63"/>
    </location>
</feature>
<evidence type="ECO:0000259" key="2">
    <source>
        <dbReference type="Pfam" id="PF07811"/>
    </source>
</evidence>
<comment type="caution">
    <text evidence="3">The sequence shown here is derived from an EMBL/GenBank/DDBJ whole genome shotgun (WGS) entry which is preliminary data.</text>
</comment>
<sequence>MRWTGGSLLPGLRCTWRDRSGSTAVEWAFCALALFAVLLCTMELGRYYVMAQSLRTLVGEVARGAVVDTALGNGAEDCATPKTRFAARTPMINTAELTICVQRVRASSQVTISVRGSHPFTFANPFMRGWVRPLSESTQYSFPGA</sequence>
<accession>A0A9X1LA92</accession>